<dbReference type="Proteomes" id="UP000662747">
    <property type="component" value="Chromosome"/>
</dbReference>
<name>A0ABX7NXV4_9BACT</name>
<dbReference type="SUPFAM" id="SSF52129">
    <property type="entry name" value="Caspase-like"/>
    <property type="match status" value="1"/>
</dbReference>
<protein>
    <submittedName>
        <fullName evidence="1">Uncharacterized protein</fullName>
    </submittedName>
</protein>
<evidence type="ECO:0000313" key="2">
    <source>
        <dbReference type="Proteomes" id="UP000662747"/>
    </source>
</evidence>
<dbReference type="EMBL" id="CP071090">
    <property type="protein sequence ID" value="QSQ23214.1"/>
    <property type="molecule type" value="Genomic_DNA"/>
</dbReference>
<reference evidence="1 2" key="1">
    <citation type="submission" date="2021-02" db="EMBL/GenBank/DDBJ databases">
        <title>De Novo genome assembly of isolated myxobacteria.</title>
        <authorList>
            <person name="Stevens D.C."/>
        </authorList>
    </citation>
    <scope>NUCLEOTIDE SEQUENCE [LARGE SCALE GENOMIC DNA]</scope>
    <source>
        <strain evidence="2">SCPEA02</strain>
    </source>
</reference>
<evidence type="ECO:0000313" key="1">
    <source>
        <dbReference type="EMBL" id="QSQ23214.1"/>
    </source>
</evidence>
<dbReference type="RefSeq" id="WP_206724789.1">
    <property type="nucleotide sequence ID" value="NZ_CP071090.1"/>
</dbReference>
<organism evidence="1 2">
    <name type="scientific">Pyxidicoccus parkwayensis</name>
    <dbReference type="NCBI Taxonomy" id="2813578"/>
    <lineage>
        <taxon>Bacteria</taxon>
        <taxon>Pseudomonadati</taxon>
        <taxon>Myxococcota</taxon>
        <taxon>Myxococcia</taxon>
        <taxon>Myxococcales</taxon>
        <taxon>Cystobacterineae</taxon>
        <taxon>Myxococcaceae</taxon>
        <taxon>Pyxidicoccus</taxon>
    </lineage>
</organism>
<proteinExistence type="predicted"/>
<gene>
    <name evidence="1" type="ORF">JY651_50455</name>
</gene>
<dbReference type="InterPro" id="IPR029030">
    <property type="entry name" value="Caspase-like_dom_sf"/>
</dbReference>
<accession>A0ABX7NXV4</accession>
<keyword evidence="2" id="KW-1185">Reference proteome</keyword>
<sequence length="472" mass="51248">MSLELLLAHADDGQPVLPAGLPMEALHFPSKPEPLDLPERLWDASGDHDRLPRQRWGLVVPQGAQGQQLLARVRRLREHREAQQGGKPARVYCVPPGMDGASAANWKRTVFRDEAVSEPERPRYLLLLGDLDQVSLELQQELGTDAFVGRLTFPTDEGYDAYVDKVLRWEATEARAHRPRVLFYTAQDDSGATRQGREMLIEPGVSDCRSRRTDEGRPLVEVHDIIGRVGDPLGGLLARAAEPGPAVLFSLSHGAGAPREGWSSLAQQHARQGALVLPGGQLLTAADLAAKPFLPGGVWFCLACFSAGTPAPSSYTPWLRDLASTVPEAARILAGPLPRLGDRPFIAALPQAVLANREGPLAVIGHVDLAWSSGFNDHGRGMPSRFLGVIQALLESRRVGAAIHTLLRFFGEANSALAALYLREALEREAGKPCSVASQDKAELWVRRQDLASYVLLGDPAARLALRTEEAT</sequence>